<evidence type="ECO:0000313" key="2">
    <source>
        <dbReference type="Proteomes" id="UP000027138"/>
    </source>
</evidence>
<proteinExistence type="predicted"/>
<name>A0A067L1J3_JATCU</name>
<evidence type="ECO:0000313" key="1">
    <source>
        <dbReference type="EMBL" id="KDP38355.1"/>
    </source>
</evidence>
<accession>A0A067L1J3</accession>
<gene>
    <name evidence="1" type="ORF">JCGZ_04280</name>
</gene>
<dbReference type="EMBL" id="KK914362">
    <property type="protein sequence ID" value="KDP38355.1"/>
    <property type="molecule type" value="Genomic_DNA"/>
</dbReference>
<dbReference type="Proteomes" id="UP000027138">
    <property type="component" value="Unassembled WGS sequence"/>
</dbReference>
<dbReference type="PANTHER" id="PTHR37807:SF4">
    <property type="entry name" value="DC1 DOMAIN-CONTAINING PROTEIN"/>
    <property type="match status" value="1"/>
</dbReference>
<dbReference type="OrthoDB" id="851844at2759"/>
<organism evidence="1 2">
    <name type="scientific">Jatropha curcas</name>
    <name type="common">Barbados nut</name>
    <dbReference type="NCBI Taxonomy" id="180498"/>
    <lineage>
        <taxon>Eukaryota</taxon>
        <taxon>Viridiplantae</taxon>
        <taxon>Streptophyta</taxon>
        <taxon>Embryophyta</taxon>
        <taxon>Tracheophyta</taxon>
        <taxon>Spermatophyta</taxon>
        <taxon>Magnoliopsida</taxon>
        <taxon>eudicotyledons</taxon>
        <taxon>Gunneridae</taxon>
        <taxon>Pentapetalae</taxon>
        <taxon>rosids</taxon>
        <taxon>fabids</taxon>
        <taxon>Malpighiales</taxon>
        <taxon>Euphorbiaceae</taxon>
        <taxon>Crotonoideae</taxon>
        <taxon>Jatropheae</taxon>
        <taxon>Jatropha</taxon>
    </lineage>
</organism>
<dbReference type="AlphaFoldDB" id="A0A067L1J3"/>
<sequence length="239" mass="27452">MEELQLEVPFIVAIKDHPGTIGSRKISHELAEFLRCPLINENDITQTLEKISIPTPSSSTITQTSNELSDNLPFEIISQIALTQLSLKFNVIINMLLFNDVRLNKLIELEHSGKARLIIIQGESNNHQDYYDSGHILKCMPSVTAQPLEETAAAYFDHMQPYSFIIRKPENGDFLISAPSYPRYELEKHKCDQNKNLPNHVKCMPSVKEESIDGKAAEFIEMKQRKFDLRKWKTFKLHN</sequence>
<reference evidence="1 2" key="1">
    <citation type="journal article" date="2014" name="PLoS ONE">
        <title>Global Analysis of Gene Expression Profiles in Physic Nut (Jatropha curcas L.) Seedlings Exposed to Salt Stress.</title>
        <authorList>
            <person name="Zhang L."/>
            <person name="Zhang C."/>
            <person name="Wu P."/>
            <person name="Chen Y."/>
            <person name="Li M."/>
            <person name="Jiang H."/>
            <person name="Wu G."/>
        </authorList>
    </citation>
    <scope>NUCLEOTIDE SEQUENCE [LARGE SCALE GENOMIC DNA]</scope>
    <source>
        <strain evidence="2">cv. GZQX0401</strain>
        <tissue evidence="1">Young leaves</tissue>
    </source>
</reference>
<protein>
    <submittedName>
        <fullName evidence="1">Uncharacterized protein</fullName>
    </submittedName>
</protein>
<dbReference type="PANTHER" id="PTHR37807">
    <property type="entry name" value="OS07G0160300 PROTEIN"/>
    <property type="match status" value="1"/>
</dbReference>
<keyword evidence="2" id="KW-1185">Reference proteome</keyword>
<dbReference type="STRING" id="180498.A0A067L1J3"/>